<organism evidence="1 2">
    <name type="scientific">Tetrahymena thermophila (strain SB210)</name>
    <dbReference type="NCBI Taxonomy" id="312017"/>
    <lineage>
        <taxon>Eukaryota</taxon>
        <taxon>Sar</taxon>
        <taxon>Alveolata</taxon>
        <taxon>Ciliophora</taxon>
        <taxon>Intramacronucleata</taxon>
        <taxon>Oligohymenophorea</taxon>
        <taxon>Hymenostomatida</taxon>
        <taxon>Tetrahymenina</taxon>
        <taxon>Tetrahymenidae</taxon>
        <taxon>Tetrahymena</taxon>
    </lineage>
</organism>
<evidence type="ECO:0000313" key="1">
    <source>
        <dbReference type="EMBL" id="EWS73334.1"/>
    </source>
</evidence>
<reference evidence="2" key="1">
    <citation type="journal article" date="2006" name="PLoS Biol.">
        <title>Macronuclear genome sequence of the ciliate Tetrahymena thermophila, a model eukaryote.</title>
        <authorList>
            <person name="Eisen J.A."/>
            <person name="Coyne R.S."/>
            <person name="Wu M."/>
            <person name="Wu D."/>
            <person name="Thiagarajan M."/>
            <person name="Wortman J.R."/>
            <person name="Badger J.H."/>
            <person name="Ren Q."/>
            <person name="Amedeo P."/>
            <person name="Jones K.M."/>
            <person name="Tallon L.J."/>
            <person name="Delcher A.L."/>
            <person name="Salzberg S.L."/>
            <person name="Silva J.C."/>
            <person name="Haas B.J."/>
            <person name="Majoros W.H."/>
            <person name="Farzad M."/>
            <person name="Carlton J.M."/>
            <person name="Smith R.K. Jr."/>
            <person name="Garg J."/>
            <person name="Pearlman R.E."/>
            <person name="Karrer K.M."/>
            <person name="Sun L."/>
            <person name="Manning G."/>
            <person name="Elde N.C."/>
            <person name="Turkewitz A.P."/>
            <person name="Asai D.J."/>
            <person name="Wilkes D.E."/>
            <person name="Wang Y."/>
            <person name="Cai H."/>
            <person name="Collins K."/>
            <person name="Stewart B.A."/>
            <person name="Lee S.R."/>
            <person name="Wilamowska K."/>
            <person name="Weinberg Z."/>
            <person name="Ruzzo W.L."/>
            <person name="Wloga D."/>
            <person name="Gaertig J."/>
            <person name="Frankel J."/>
            <person name="Tsao C.-C."/>
            <person name="Gorovsky M.A."/>
            <person name="Keeling P.J."/>
            <person name="Waller R.F."/>
            <person name="Patron N.J."/>
            <person name="Cherry J.M."/>
            <person name="Stover N.A."/>
            <person name="Krieger C.J."/>
            <person name="del Toro C."/>
            <person name="Ryder H.F."/>
            <person name="Williamson S.C."/>
            <person name="Barbeau R.A."/>
            <person name="Hamilton E.P."/>
            <person name="Orias E."/>
        </authorList>
    </citation>
    <scope>NUCLEOTIDE SEQUENCE [LARGE SCALE GENOMIC DNA]</scope>
    <source>
        <strain evidence="2">SB210</strain>
    </source>
</reference>
<accession>W7XIJ4</accession>
<sequence>MNKHPSFYSKYLHLSTIRCFIKVLITPVAVRSTTITITKINIKLKESQQNAFESIKKQQQSKKWKYRFIQELFIQTQIINK</sequence>
<name>W7XIJ4_TETTS</name>
<keyword evidence="2" id="KW-1185">Reference proteome</keyword>
<dbReference type="AlphaFoldDB" id="W7XIJ4"/>
<protein>
    <submittedName>
        <fullName evidence="1">Uncharacterized protein</fullName>
    </submittedName>
</protein>
<evidence type="ECO:0000313" key="2">
    <source>
        <dbReference type="Proteomes" id="UP000009168"/>
    </source>
</evidence>
<proteinExistence type="predicted"/>
<dbReference type="Proteomes" id="UP000009168">
    <property type="component" value="Unassembled WGS sequence"/>
</dbReference>
<dbReference type="EMBL" id="GG662627">
    <property type="protein sequence ID" value="EWS73334.1"/>
    <property type="molecule type" value="Genomic_DNA"/>
</dbReference>
<dbReference type="RefSeq" id="XP_012654139.1">
    <property type="nucleotide sequence ID" value="XM_012798685.1"/>
</dbReference>
<dbReference type="KEGG" id="tet:TTHERM_000937673"/>
<gene>
    <name evidence="1" type="ORF">TTHERM_000937673</name>
</gene>
<dbReference type="GeneID" id="24441150"/>
<dbReference type="InParanoid" id="W7XIJ4"/>